<protein>
    <recommendedName>
        <fullName evidence="1">ABC transporter domain-containing protein</fullName>
    </recommendedName>
</protein>
<reference evidence="2 3" key="1">
    <citation type="submission" date="2017-03" db="EMBL/GenBank/DDBJ databases">
        <title>Genome Survey of Euroglyphus maynei.</title>
        <authorList>
            <person name="Arlian L.G."/>
            <person name="Morgan M.S."/>
            <person name="Rider S.D."/>
        </authorList>
    </citation>
    <scope>NUCLEOTIDE SEQUENCE [LARGE SCALE GENOMIC DNA]</scope>
    <source>
        <strain evidence="2">Arlian Lab</strain>
        <tissue evidence="2">Whole body</tissue>
    </source>
</reference>
<accession>A0A1Y3B7U8</accession>
<feature type="non-terminal residue" evidence="2">
    <location>
        <position position="100"/>
    </location>
</feature>
<dbReference type="GO" id="GO:0005524">
    <property type="term" value="F:ATP binding"/>
    <property type="evidence" value="ECO:0007669"/>
    <property type="project" value="InterPro"/>
</dbReference>
<dbReference type="PANTHER" id="PTHR19229">
    <property type="entry name" value="ATP-BINDING CASSETTE TRANSPORTER SUBFAMILY A ABCA"/>
    <property type="match status" value="1"/>
</dbReference>
<dbReference type="InterPro" id="IPR026082">
    <property type="entry name" value="ABCA"/>
</dbReference>
<dbReference type="AlphaFoldDB" id="A0A1Y3B7U8"/>
<gene>
    <name evidence="2" type="ORF">BLA29_014523</name>
</gene>
<dbReference type="Gene3D" id="3.40.50.300">
    <property type="entry name" value="P-loop containing nucleotide triphosphate hydrolases"/>
    <property type="match status" value="1"/>
</dbReference>
<proteinExistence type="predicted"/>
<dbReference type="Proteomes" id="UP000194236">
    <property type="component" value="Unassembled WGS sequence"/>
</dbReference>
<dbReference type="GO" id="GO:0140359">
    <property type="term" value="F:ABC-type transporter activity"/>
    <property type="evidence" value="ECO:0007669"/>
    <property type="project" value="InterPro"/>
</dbReference>
<sequence>MITGDETITSGEIFINGFDVTKEPYKTLGRIGYCPQFDALMDDLTGEETLRFYSRLRGIHESDIDEQITELSQLLYFEMHLNKLTKTYSGGNKRKLSTAI</sequence>
<dbReference type="OrthoDB" id="6435757at2759"/>
<dbReference type="InterPro" id="IPR003439">
    <property type="entry name" value="ABC_transporter-like_ATP-bd"/>
</dbReference>
<feature type="domain" description="ABC transporter" evidence="1">
    <location>
        <begin position="1"/>
        <end position="98"/>
    </location>
</feature>
<dbReference type="Pfam" id="PF00005">
    <property type="entry name" value="ABC_tran"/>
    <property type="match status" value="1"/>
</dbReference>
<dbReference type="GO" id="GO:0005319">
    <property type="term" value="F:lipid transporter activity"/>
    <property type="evidence" value="ECO:0007669"/>
    <property type="project" value="TreeGrafter"/>
</dbReference>
<dbReference type="GO" id="GO:0016887">
    <property type="term" value="F:ATP hydrolysis activity"/>
    <property type="evidence" value="ECO:0007669"/>
    <property type="project" value="InterPro"/>
</dbReference>
<organism evidence="2 3">
    <name type="scientific">Euroglyphus maynei</name>
    <name type="common">Mayne's house dust mite</name>
    <dbReference type="NCBI Taxonomy" id="6958"/>
    <lineage>
        <taxon>Eukaryota</taxon>
        <taxon>Metazoa</taxon>
        <taxon>Ecdysozoa</taxon>
        <taxon>Arthropoda</taxon>
        <taxon>Chelicerata</taxon>
        <taxon>Arachnida</taxon>
        <taxon>Acari</taxon>
        <taxon>Acariformes</taxon>
        <taxon>Sarcoptiformes</taxon>
        <taxon>Astigmata</taxon>
        <taxon>Psoroptidia</taxon>
        <taxon>Analgoidea</taxon>
        <taxon>Pyroglyphidae</taxon>
        <taxon>Pyroglyphinae</taxon>
        <taxon>Euroglyphus</taxon>
    </lineage>
</organism>
<keyword evidence="3" id="KW-1185">Reference proteome</keyword>
<dbReference type="PANTHER" id="PTHR19229:SF250">
    <property type="entry name" value="ABC TRANSPORTER DOMAIN-CONTAINING PROTEIN-RELATED"/>
    <property type="match status" value="1"/>
</dbReference>
<dbReference type="SUPFAM" id="SSF52540">
    <property type="entry name" value="P-loop containing nucleoside triphosphate hydrolases"/>
    <property type="match status" value="1"/>
</dbReference>
<evidence type="ECO:0000259" key="1">
    <source>
        <dbReference type="Pfam" id="PF00005"/>
    </source>
</evidence>
<comment type="caution">
    <text evidence="2">The sequence shown here is derived from an EMBL/GenBank/DDBJ whole genome shotgun (WGS) entry which is preliminary data.</text>
</comment>
<evidence type="ECO:0000313" key="2">
    <source>
        <dbReference type="EMBL" id="OTF75315.1"/>
    </source>
</evidence>
<dbReference type="InterPro" id="IPR027417">
    <property type="entry name" value="P-loop_NTPase"/>
</dbReference>
<evidence type="ECO:0000313" key="3">
    <source>
        <dbReference type="Proteomes" id="UP000194236"/>
    </source>
</evidence>
<name>A0A1Y3B7U8_EURMA</name>
<dbReference type="EMBL" id="MUJZ01042566">
    <property type="protein sequence ID" value="OTF75315.1"/>
    <property type="molecule type" value="Genomic_DNA"/>
</dbReference>
<dbReference type="GO" id="GO:0016020">
    <property type="term" value="C:membrane"/>
    <property type="evidence" value="ECO:0007669"/>
    <property type="project" value="InterPro"/>
</dbReference>